<comment type="caution">
    <text evidence="2">The sequence shown here is derived from an EMBL/GenBank/DDBJ whole genome shotgun (WGS) entry which is preliminary data.</text>
</comment>
<feature type="region of interest" description="Disordered" evidence="1">
    <location>
        <begin position="155"/>
        <end position="212"/>
    </location>
</feature>
<dbReference type="Proteomes" id="UP001066276">
    <property type="component" value="Chromosome 6"/>
</dbReference>
<evidence type="ECO:0000313" key="2">
    <source>
        <dbReference type="EMBL" id="KAJ1139006.1"/>
    </source>
</evidence>
<sequence>MKRVGVEAPDPPCRPKLHPPSNAAALGHPTRGVDIGHARREAAQRRVQQELGRRRRPTAPMLRTLLLPTHRPPVLLTQVLLQEECQLEREEHGWAVLLLRHIVDLPPVRNTGEIGEICSAFPAAAEAQDGGRDQAMPQLRSCKGKKGPCAILRRRKTPDSKRCLQQTSNHLPTMHSGSDRQKERGSSGGGEREESDENPTSSCTGYKQPDHR</sequence>
<protein>
    <submittedName>
        <fullName evidence="2">Uncharacterized protein</fullName>
    </submittedName>
</protein>
<gene>
    <name evidence="2" type="ORF">NDU88_005384</name>
</gene>
<proteinExistence type="predicted"/>
<reference evidence="2" key="1">
    <citation type="journal article" date="2022" name="bioRxiv">
        <title>Sequencing and chromosome-scale assembly of the giantPleurodeles waltlgenome.</title>
        <authorList>
            <person name="Brown T."/>
            <person name="Elewa A."/>
            <person name="Iarovenko S."/>
            <person name="Subramanian E."/>
            <person name="Araus A.J."/>
            <person name="Petzold A."/>
            <person name="Susuki M."/>
            <person name="Suzuki K.-i.T."/>
            <person name="Hayashi T."/>
            <person name="Toyoda A."/>
            <person name="Oliveira C."/>
            <person name="Osipova E."/>
            <person name="Leigh N.D."/>
            <person name="Simon A."/>
            <person name="Yun M.H."/>
        </authorList>
    </citation>
    <scope>NUCLEOTIDE SEQUENCE</scope>
    <source>
        <strain evidence="2">20211129_DDA</strain>
        <tissue evidence="2">Liver</tissue>
    </source>
</reference>
<dbReference type="EMBL" id="JANPWB010000010">
    <property type="protein sequence ID" value="KAJ1139006.1"/>
    <property type="molecule type" value="Genomic_DNA"/>
</dbReference>
<evidence type="ECO:0000256" key="1">
    <source>
        <dbReference type="SAM" id="MobiDB-lite"/>
    </source>
</evidence>
<keyword evidence="3" id="KW-1185">Reference proteome</keyword>
<name>A0AAV7QER8_PLEWA</name>
<organism evidence="2 3">
    <name type="scientific">Pleurodeles waltl</name>
    <name type="common">Iberian ribbed newt</name>
    <dbReference type="NCBI Taxonomy" id="8319"/>
    <lineage>
        <taxon>Eukaryota</taxon>
        <taxon>Metazoa</taxon>
        <taxon>Chordata</taxon>
        <taxon>Craniata</taxon>
        <taxon>Vertebrata</taxon>
        <taxon>Euteleostomi</taxon>
        <taxon>Amphibia</taxon>
        <taxon>Batrachia</taxon>
        <taxon>Caudata</taxon>
        <taxon>Salamandroidea</taxon>
        <taxon>Salamandridae</taxon>
        <taxon>Pleurodelinae</taxon>
        <taxon>Pleurodeles</taxon>
    </lineage>
</organism>
<accession>A0AAV7QER8</accession>
<feature type="region of interest" description="Disordered" evidence="1">
    <location>
        <begin position="1"/>
        <end position="31"/>
    </location>
</feature>
<dbReference type="AlphaFoldDB" id="A0AAV7QER8"/>
<evidence type="ECO:0000313" key="3">
    <source>
        <dbReference type="Proteomes" id="UP001066276"/>
    </source>
</evidence>